<evidence type="ECO:0000313" key="2">
    <source>
        <dbReference type="Proteomes" id="UP001156703"/>
    </source>
</evidence>
<name>A0ABQ5Z7Y1_9SPHN</name>
<keyword evidence="2" id="KW-1185">Reference proteome</keyword>
<organism evidence="1 2">
    <name type="scientific">Sphingomonas astaxanthinifaciens DSM 22298</name>
    <dbReference type="NCBI Taxonomy" id="1123267"/>
    <lineage>
        <taxon>Bacteria</taxon>
        <taxon>Pseudomonadati</taxon>
        <taxon>Pseudomonadota</taxon>
        <taxon>Alphaproteobacteria</taxon>
        <taxon>Sphingomonadales</taxon>
        <taxon>Sphingomonadaceae</taxon>
        <taxon>Sphingomonas</taxon>
    </lineage>
</organism>
<protein>
    <recommendedName>
        <fullName evidence="3">TnsA endonuclease N-terminal domain-containing protein</fullName>
    </recommendedName>
</protein>
<reference evidence="2" key="1">
    <citation type="journal article" date="2019" name="Int. J. Syst. Evol. Microbiol.">
        <title>The Global Catalogue of Microorganisms (GCM) 10K type strain sequencing project: providing services to taxonomists for standard genome sequencing and annotation.</title>
        <authorList>
            <consortium name="The Broad Institute Genomics Platform"/>
            <consortium name="The Broad Institute Genome Sequencing Center for Infectious Disease"/>
            <person name="Wu L."/>
            <person name="Ma J."/>
        </authorList>
    </citation>
    <scope>NUCLEOTIDE SEQUENCE [LARGE SCALE GENOMIC DNA]</scope>
    <source>
        <strain evidence="2">NBRC 102146</strain>
    </source>
</reference>
<dbReference type="Proteomes" id="UP001156703">
    <property type="component" value="Unassembled WGS sequence"/>
</dbReference>
<accession>A0ABQ5Z7Y1</accession>
<evidence type="ECO:0008006" key="3">
    <source>
        <dbReference type="Google" id="ProtNLM"/>
    </source>
</evidence>
<proteinExistence type="predicted"/>
<comment type="caution">
    <text evidence="1">The sequence shown here is derived from an EMBL/GenBank/DDBJ whole genome shotgun (WGS) entry which is preliminary data.</text>
</comment>
<evidence type="ECO:0000313" key="1">
    <source>
        <dbReference type="EMBL" id="GLR47636.1"/>
    </source>
</evidence>
<sequence length="240" mass="27220">MSKYDPTAPITISPEPVRKVIKRSGRADSSFFSRKMKKWIPAESAGERAFIRLAELDPSITEIYAQPIKLLHRSRHGAQVAYPDFAIMIDGEWEFHEVKDANDYADPFTKEKLFWVGTELRSKGYAYSVTLSECIKPLAFSEPVEDLLRRLATEVPAAARMTVLRLGQQGPLTVRSFLKEAPSLKFYHVEAMIAHGDLWADVRIPLHLDSAVYPPGCGRFERLIPFTPPVRPIDLPRWVA</sequence>
<dbReference type="EMBL" id="BSOO01000011">
    <property type="protein sequence ID" value="GLR47636.1"/>
    <property type="molecule type" value="Genomic_DNA"/>
</dbReference>
<gene>
    <name evidence="1" type="ORF">GCM10007925_13490</name>
</gene>